<sequence>MKLKKKPQHRIHRFNCQLEMWKTEHDVVDDFLFFEKFPYSMHKFTTSYSMPTFPKKDSERLDA</sequence>
<name>A0A0V1L3A5_9BILA</name>
<reference evidence="1 2" key="1">
    <citation type="submission" date="2015-05" db="EMBL/GenBank/DDBJ databases">
        <title>Evolution of Trichinella species and genotypes.</title>
        <authorList>
            <person name="Korhonen P.K."/>
            <person name="Edoardo P."/>
            <person name="Giuseppe L.R."/>
            <person name="Gasser R.B."/>
        </authorList>
    </citation>
    <scope>NUCLEOTIDE SEQUENCE [LARGE SCALE GENOMIC DNA]</scope>
    <source>
        <strain evidence="1">ISS10</strain>
    </source>
</reference>
<organism evidence="1 2">
    <name type="scientific">Trichinella nativa</name>
    <dbReference type="NCBI Taxonomy" id="6335"/>
    <lineage>
        <taxon>Eukaryota</taxon>
        <taxon>Metazoa</taxon>
        <taxon>Ecdysozoa</taxon>
        <taxon>Nematoda</taxon>
        <taxon>Enoplea</taxon>
        <taxon>Dorylaimia</taxon>
        <taxon>Trichinellida</taxon>
        <taxon>Trichinellidae</taxon>
        <taxon>Trichinella</taxon>
    </lineage>
</organism>
<keyword evidence="2" id="KW-1185">Reference proteome</keyword>
<protein>
    <submittedName>
        <fullName evidence="1">Uncharacterized protein</fullName>
    </submittedName>
</protein>
<accession>A0A0V1L3A5</accession>
<gene>
    <name evidence="1" type="ORF">T02_3470</name>
</gene>
<comment type="caution">
    <text evidence="1">The sequence shown here is derived from an EMBL/GenBank/DDBJ whole genome shotgun (WGS) entry which is preliminary data.</text>
</comment>
<dbReference type="EMBL" id="JYDW01000148">
    <property type="protein sequence ID" value="KRZ54026.1"/>
    <property type="molecule type" value="Genomic_DNA"/>
</dbReference>
<proteinExistence type="predicted"/>
<evidence type="ECO:0000313" key="2">
    <source>
        <dbReference type="Proteomes" id="UP000054721"/>
    </source>
</evidence>
<dbReference type="Proteomes" id="UP000054721">
    <property type="component" value="Unassembled WGS sequence"/>
</dbReference>
<evidence type="ECO:0000313" key="1">
    <source>
        <dbReference type="EMBL" id="KRZ54026.1"/>
    </source>
</evidence>
<dbReference type="AlphaFoldDB" id="A0A0V1L3A5"/>